<gene>
    <name evidence="3" type="ORF">PPSIR1_26111</name>
</gene>
<dbReference type="PANTHER" id="PTHR30349">
    <property type="entry name" value="PHAGE INTEGRASE-RELATED"/>
    <property type="match status" value="1"/>
</dbReference>
<feature type="domain" description="Tyr recombinase" evidence="2">
    <location>
        <begin position="1"/>
        <end position="71"/>
    </location>
</feature>
<dbReference type="PROSITE" id="PS51898">
    <property type="entry name" value="TYR_RECOMBINASE"/>
    <property type="match status" value="1"/>
</dbReference>
<dbReference type="InterPro" id="IPR002104">
    <property type="entry name" value="Integrase_catalytic"/>
</dbReference>
<dbReference type="InterPro" id="IPR013762">
    <property type="entry name" value="Integrase-like_cat_sf"/>
</dbReference>
<evidence type="ECO:0000313" key="3">
    <source>
        <dbReference type="EMBL" id="EDM75211.1"/>
    </source>
</evidence>
<dbReference type="InterPro" id="IPR011010">
    <property type="entry name" value="DNA_brk_join_enz"/>
</dbReference>
<dbReference type="OrthoDB" id="9814722at2"/>
<accession>A6GFW6</accession>
<dbReference type="STRING" id="391625.PPSIR1_26111"/>
<organism evidence="3 4">
    <name type="scientific">Plesiocystis pacifica SIR-1</name>
    <dbReference type="NCBI Taxonomy" id="391625"/>
    <lineage>
        <taxon>Bacteria</taxon>
        <taxon>Pseudomonadati</taxon>
        <taxon>Myxococcota</taxon>
        <taxon>Polyangia</taxon>
        <taxon>Nannocystales</taxon>
        <taxon>Nannocystaceae</taxon>
        <taxon>Plesiocystis</taxon>
    </lineage>
</organism>
<dbReference type="GO" id="GO:0003677">
    <property type="term" value="F:DNA binding"/>
    <property type="evidence" value="ECO:0007669"/>
    <property type="project" value="InterPro"/>
</dbReference>
<dbReference type="EMBL" id="ABCS01000099">
    <property type="protein sequence ID" value="EDM75211.1"/>
    <property type="molecule type" value="Genomic_DNA"/>
</dbReference>
<comment type="caution">
    <text evidence="3">The sequence shown here is derived from an EMBL/GenBank/DDBJ whole genome shotgun (WGS) entry which is preliminary data.</text>
</comment>
<keyword evidence="1" id="KW-0233">DNA recombination</keyword>
<dbReference type="AlphaFoldDB" id="A6GFW6"/>
<evidence type="ECO:0000259" key="2">
    <source>
        <dbReference type="PROSITE" id="PS51898"/>
    </source>
</evidence>
<dbReference type="Gene3D" id="1.10.443.10">
    <property type="entry name" value="Intergrase catalytic core"/>
    <property type="match status" value="1"/>
</dbReference>
<dbReference type="eggNOG" id="COG0582">
    <property type="taxonomic scope" value="Bacteria"/>
</dbReference>
<sequence length="81" mass="8762">MRPALRRVCKRAGLRPVSVHVLRHSFASHLAMRGASIKVIQELLGHSDIKVTMRYAHLSPAARSHAVELLDGPPDGPGGAH</sequence>
<dbReference type="InterPro" id="IPR050090">
    <property type="entry name" value="Tyrosine_recombinase_XerCD"/>
</dbReference>
<dbReference type="GO" id="GO:0006310">
    <property type="term" value="P:DNA recombination"/>
    <property type="evidence" value="ECO:0007669"/>
    <property type="project" value="UniProtKB-KW"/>
</dbReference>
<dbReference type="Pfam" id="PF00589">
    <property type="entry name" value="Phage_integrase"/>
    <property type="match status" value="1"/>
</dbReference>
<keyword evidence="4" id="KW-1185">Reference proteome</keyword>
<proteinExistence type="predicted"/>
<name>A6GFW6_9BACT</name>
<dbReference type="SUPFAM" id="SSF56349">
    <property type="entry name" value="DNA breaking-rejoining enzymes"/>
    <property type="match status" value="1"/>
</dbReference>
<dbReference type="RefSeq" id="WP_006975606.1">
    <property type="nucleotide sequence ID" value="NZ_ABCS01000099.1"/>
</dbReference>
<dbReference type="GO" id="GO:0015074">
    <property type="term" value="P:DNA integration"/>
    <property type="evidence" value="ECO:0007669"/>
    <property type="project" value="InterPro"/>
</dbReference>
<dbReference type="PANTHER" id="PTHR30349:SF64">
    <property type="entry name" value="PROPHAGE INTEGRASE INTD-RELATED"/>
    <property type="match status" value="1"/>
</dbReference>
<protein>
    <submittedName>
        <fullName evidence="3">Putative integrase</fullName>
    </submittedName>
</protein>
<evidence type="ECO:0000256" key="1">
    <source>
        <dbReference type="ARBA" id="ARBA00023172"/>
    </source>
</evidence>
<evidence type="ECO:0000313" key="4">
    <source>
        <dbReference type="Proteomes" id="UP000005801"/>
    </source>
</evidence>
<dbReference type="Proteomes" id="UP000005801">
    <property type="component" value="Unassembled WGS sequence"/>
</dbReference>
<reference evidence="3 4" key="1">
    <citation type="submission" date="2007-06" db="EMBL/GenBank/DDBJ databases">
        <authorList>
            <person name="Shimkets L."/>
            <person name="Ferriera S."/>
            <person name="Johnson J."/>
            <person name="Kravitz S."/>
            <person name="Beeson K."/>
            <person name="Sutton G."/>
            <person name="Rogers Y.-H."/>
            <person name="Friedman R."/>
            <person name="Frazier M."/>
            <person name="Venter J.C."/>
        </authorList>
    </citation>
    <scope>NUCLEOTIDE SEQUENCE [LARGE SCALE GENOMIC DNA]</scope>
    <source>
        <strain evidence="3 4">SIR-1</strain>
    </source>
</reference>